<accession>A0A061QPD0</accession>
<name>A0A061QPD0_9CHLO</name>
<dbReference type="EMBL" id="GBEZ01024482">
    <property type="protein sequence ID" value="JAC62512.1"/>
    <property type="molecule type" value="Transcribed_RNA"/>
</dbReference>
<protein>
    <submittedName>
        <fullName evidence="1">Uncharacterized protein</fullName>
    </submittedName>
</protein>
<reference evidence="1" key="1">
    <citation type="submission" date="2014-05" db="EMBL/GenBank/DDBJ databases">
        <title>The transcriptome of the halophilic microalga Tetraselmis sp. GSL018 isolated from the Great Salt Lake, Utah.</title>
        <authorList>
            <person name="Jinkerson R.E."/>
            <person name="D'Adamo S."/>
            <person name="Posewitz M.C."/>
        </authorList>
    </citation>
    <scope>NUCLEOTIDE SEQUENCE</scope>
    <source>
        <strain evidence="1">GSL018</strain>
    </source>
</reference>
<evidence type="ECO:0000313" key="1">
    <source>
        <dbReference type="EMBL" id="JAC62512.1"/>
    </source>
</evidence>
<proteinExistence type="predicted"/>
<feature type="non-terminal residue" evidence="1">
    <location>
        <position position="96"/>
    </location>
</feature>
<dbReference type="AlphaFoldDB" id="A0A061QPD0"/>
<feature type="non-terminal residue" evidence="1">
    <location>
        <position position="1"/>
    </location>
</feature>
<gene>
    <name evidence="1" type="ORF">TSPGSL018_23177</name>
</gene>
<sequence>RPYLCILSLSLFPPLPFSSSRSALPNLLSPHSALVFKHPLISLSPPSCLPCIFLPLPRFPFLPLFLLFFPQSTLIIPDPLFFLPCSFPSPPPPPPP</sequence>
<organism evidence="1">
    <name type="scientific">Tetraselmis sp. GSL018</name>
    <dbReference type="NCBI Taxonomy" id="582737"/>
    <lineage>
        <taxon>Eukaryota</taxon>
        <taxon>Viridiplantae</taxon>
        <taxon>Chlorophyta</taxon>
        <taxon>core chlorophytes</taxon>
        <taxon>Chlorodendrophyceae</taxon>
        <taxon>Chlorodendrales</taxon>
        <taxon>Chlorodendraceae</taxon>
        <taxon>Tetraselmis</taxon>
    </lineage>
</organism>